<sequence length="558" mass="62025">MKGFEWMVKDVQKLRDAIEGVGEGESSEEHEDFDVLKQSPVLDNRFKLEIAEGDENQKPSLSLYITLLTFDFAHPEYEMCATMMTAIKSLDDRVGGPRPNWVWEHWHPDWVFRRESEVWECPLPPLSALLQNPAVKEKDALVISLEIHCPVSVFPQHPSGYYVPRDLLEGIEASLDNPNTGDVRFVCLERYNEAQHSPNPNEGDRRESAGSSSHSSLPLTARKRVIYAHSDILTRRSEYFATMLNSSFAENPTLAPGERKTYTIVVEEADFETIYWLLKYCYANWLMLKEQDDPRAAVNNIGTGWSARWLTTRGGEWDWKTYSSGTDESVAEGSVASAETHPTEDSGPTKARMATTIPPSVSTMRTTSTARPPPSSAAKPPTTPGRPSQPTTARRAASQGTSPIPIDRGKTVPPMPLTMPSSNYPAGAHYPVSPHNTRAALVASPDPHPHPTPAPQPASALSMYQVAHRYAMPALAALAQEHMMNTLTPRGSFALLLATAVWEELHALVQDYVVEKWDEVSASEEFEECCREVAAGEWGDDGGKTMMALFRRLRAPTH</sequence>
<dbReference type="AlphaFoldDB" id="D8PS41"/>
<dbReference type="Pfam" id="PF00651">
    <property type="entry name" value="BTB"/>
    <property type="match status" value="1"/>
</dbReference>
<keyword evidence="4" id="KW-1185">Reference proteome</keyword>
<dbReference type="HOGENOM" id="CLU_011083_0_0_1"/>
<name>D8PS41_SCHCM</name>
<organism evidence="4">
    <name type="scientific">Schizophyllum commune (strain H4-8 / FGSC 9210)</name>
    <name type="common">Split gill fungus</name>
    <dbReference type="NCBI Taxonomy" id="578458"/>
    <lineage>
        <taxon>Eukaryota</taxon>
        <taxon>Fungi</taxon>
        <taxon>Dikarya</taxon>
        <taxon>Basidiomycota</taxon>
        <taxon>Agaricomycotina</taxon>
        <taxon>Agaricomycetes</taxon>
        <taxon>Agaricomycetidae</taxon>
        <taxon>Agaricales</taxon>
        <taxon>Schizophyllaceae</taxon>
        <taxon>Schizophyllum</taxon>
    </lineage>
</organism>
<feature type="domain" description="BTB" evidence="2">
    <location>
        <begin position="215"/>
        <end position="290"/>
    </location>
</feature>
<evidence type="ECO:0000313" key="3">
    <source>
        <dbReference type="EMBL" id="EFJ03207.1"/>
    </source>
</evidence>
<dbReference type="InterPro" id="IPR000210">
    <property type="entry name" value="BTB/POZ_dom"/>
</dbReference>
<dbReference type="InParanoid" id="D8PS41"/>
<evidence type="ECO:0000259" key="2">
    <source>
        <dbReference type="PROSITE" id="PS50097"/>
    </source>
</evidence>
<evidence type="ECO:0000313" key="4">
    <source>
        <dbReference type="Proteomes" id="UP000007431"/>
    </source>
</evidence>
<dbReference type="PROSITE" id="PS50097">
    <property type="entry name" value="BTB"/>
    <property type="match status" value="1"/>
</dbReference>
<dbReference type="VEuPathDB" id="FungiDB:SCHCODRAFT_02498938"/>
<dbReference type="CDD" id="cd18186">
    <property type="entry name" value="BTB_POZ_ZBTB_KLHL-like"/>
    <property type="match status" value="1"/>
</dbReference>
<feature type="compositionally biased region" description="Polar residues" evidence="1">
    <location>
        <begin position="385"/>
        <end position="402"/>
    </location>
</feature>
<dbReference type="PANTHER" id="PTHR24413">
    <property type="entry name" value="SPECKLE-TYPE POZ PROTEIN"/>
    <property type="match status" value="1"/>
</dbReference>
<dbReference type="EMBL" id="GL377302">
    <property type="protein sequence ID" value="EFJ03207.1"/>
    <property type="molecule type" value="Genomic_DNA"/>
</dbReference>
<dbReference type="InterPro" id="IPR011333">
    <property type="entry name" value="SKP1/BTB/POZ_sf"/>
</dbReference>
<proteinExistence type="predicted"/>
<feature type="region of interest" description="Disordered" evidence="1">
    <location>
        <begin position="194"/>
        <end position="216"/>
    </location>
</feature>
<gene>
    <name evidence="3" type="ORF">SCHCODRAFT_12883</name>
</gene>
<dbReference type="SUPFAM" id="SSF54695">
    <property type="entry name" value="POZ domain"/>
    <property type="match status" value="1"/>
</dbReference>
<dbReference type="eggNOG" id="ENOG502S002">
    <property type="taxonomic scope" value="Eukaryota"/>
</dbReference>
<dbReference type="STRING" id="578458.D8PS41"/>
<accession>D8PS41</accession>
<reference evidence="3 4" key="1">
    <citation type="journal article" date="2010" name="Nat. Biotechnol.">
        <title>Genome sequence of the model mushroom Schizophyllum commune.</title>
        <authorList>
            <person name="Ohm R.A."/>
            <person name="de Jong J.F."/>
            <person name="Lugones L.G."/>
            <person name="Aerts A."/>
            <person name="Kothe E."/>
            <person name="Stajich J.E."/>
            <person name="de Vries R.P."/>
            <person name="Record E."/>
            <person name="Levasseur A."/>
            <person name="Baker S.E."/>
            <person name="Bartholomew K.A."/>
            <person name="Coutinho P.M."/>
            <person name="Erdmann S."/>
            <person name="Fowler T.J."/>
            <person name="Gathman A.C."/>
            <person name="Lombard V."/>
            <person name="Henrissat B."/>
            <person name="Knabe N."/>
            <person name="Kuees U."/>
            <person name="Lilly W.W."/>
            <person name="Lindquist E."/>
            <person name="Lucas S."/>
            <person name="Magnuson J.K."/>
            <person name="Piumi F."/>
            <person name="Raudaskoski M."/>
            <person name="Salamov A."/>
            <person name="Schmutz J."/>
            <person name="Schwarze F.W.M.R."/>
            <person name="vanKuyk P.A."/>
            <person name="Horton J.S."/>
            <person name="Grigoriev I.V."/>
            <person name="Woesten H.A.B."/>
        </authorList>
    </citation>
    <scope>NUCLEOTIDE SEQUENCE [LARGE SCALE GENOMIC DNA]</scope>
    <source>
        <strain evidence="4">H4-8 / FGSC 9210</strain>
    </source>
</reference>
<feature type="region of interest" description="Disordered" evidence="1">
    <location>
        <begin position="324"/>
        <end position="412"/>
    </location>
</feature>
<protein>
    <recommendedName>
        <fullName evidence="2">BTB domain-containing protein</fullName>
    </recommendedName>
</protein>
<dbReference type="OMA" id="HRYGMPG"/>
<dbReference type="Proteomes" id="UP000007431">
    <property type="component" value="Unassembled WGS sequence"/>
</dbReference>
<evidence type="ECO:0000256" key="1">
    <source>
        <dbReference type="SAM" id="MobiDB-lite"/>
    </source>
</evidence>
<dbReference type="Gene3D" id="3.30.710.10">
    <property type="entry name" value="Potassium Channel Kv1.1, Chain A"/>
    <property type="match status" value="1"/>
</dbReference>
<feature type="compositionally biased region" description="Low complexity" evidence="1">
    <location>
        <begin position="362"/>
        <end position="380"/>
    </location>
</feature>